<accession>A0A5C7AW96</accession>
<evidence type="ECO:0000313" key="2">
    <source>
        <dbReference type="Proteomes" id="UP000321790"/>
    </source>
</evidence>
<protein>
    <submittedName>
        <fullName evidence="1">Uncharacterized protein</fullName>
    </submittedName>
</protein>
<dbReference type="EMBL" id="VOSC01000012">
    <property type="protein sequence ID" value="TXE12960.1"/>
    <property type="molecule type" value="Genomic_DNA"/>
</dbReference>
<reference evidence="2" key="1">
    <citation type="submission" date="2019-08" db="EMBL/GenBank/DDBJ databases">
        <title>Seonamhaeicola sediminis sp. nov., isolated from marine sediment.</title>
        <authorList>
            <person name="Cao W.R."/>
        </authorList>
    </citation>
    <scope>NUCLEOTIDE SEQUENCE [LARGE SCALE GENOMIC DNA]</scope>
    <source>
        <strain evidence="2">Gy8</strain>
    </source>
</reference>
<dbReference type="RefSeq" id="WP_147131863.1">
    <property type="nucleotide sequence ID" value="NZ_VOSC01000012.1"/>
</dbReference>
<name>A0A5C7AW96_9FLAO</name>
<dbReference type="OrthoDB" id="680581at2"/>
<organism evidence="1 2">
    <name type="scientific">Seonamhaeicola algicola</name>
    <dbReference type="NCBI Taxonomy" id="1719036"/>
    <lineage>
        <taxon>Bacteria</taxon>
        <taxon>Pseudomonadati</taxon>
        <taxon>Bacteroidota</taxon>
        <taxon>Flavobacteriia</taxon>
        <taxon>Flavobacteriales</taxon>
        <taxon>Flavobacteriaceae</taxon>
    </lineage>
</organism>
<gene>
    <name evidence="1" type="ORF">FUA26_03975</name>
</gene>
<dbReference type="Proteomes" id="UP000321790">
    <property type="component" value="Unassembled WGS sequence"/>
</dbReference>
<proteinExistence type="predicted"/>
<keyword evidence="2" id="KW-1185">Reference proteome</keyword>
<comment type="caution">
    <text evidence="1">The sequence shown here is derived from an EMBL/GenBank/DDBJ whole genome shotgun (WGS) entry which is preliminary data.</text>
</comment>
<dbReference type="AlphaFoldDB" id="A0A5C7AW96"/>
<sequence length="68" mass="8025">MNSTDNKLLSEITSLTRKIEDNYPELQKYLDENRITISSQNLNTSRINTDELLNYKNTLKTLIDKYKN</sequence>
<evidence type="ECO:0000313" key="1">
    <source>
        <dbReference type="EMBL" id="TXE12960.1"/>
    </source>
</evidence>